<name>A0AAW9PTX4_9CYAN</name>
<dbReference type="AlphaFoldDB" id="A0AAW9PTX4"/>
<organism evidence="1 2">
    <name type="scientific">Tumidithrix elongata BACA0141</name>
    <dbReference type="NCBI Taxonomy" id="2716417"/>
    <lineage>
        <taxon>Bacteria</taxon>
        <taxon>Bacillati</taxon>
        <taxon>Cyanobacteriota</taxon>
        <taxon>Cyanophyceae</taxon>
        <taxon>Pseudanabaenales</taxon>
        <taxon>Pseudanabaenaceae</taxon>
        <taxon>Tumidithrix</taxon>
        <taxon>Tumidithrix elongata</taxon>
    </lineage>
</organism>
<proteinExistence type="predicted"/>
<accession>A0AAW9PTX4</accession>
<gene>
    <name evidence="1" type="ORF">V2H45_12455</name>
</gene>
<comment type="caution">
    <text evidence="1">The sequence shown here is derived from an EMBL/GenBank/DDBJ whole genome shotgun (WGS) entry which is preliminary data.</text>
</comment>
<evidence type="ECO:0000313" key="2">
    <source>
        <dbReference type="Proteomes" id="UP001333818"/>
    </source>
</evidence>
<dbReference type="RefSeq" id="WP_330483996.1">
    <property type="nucleotide sequence ID" value="NZ_JAZBJZ010000045.1"/>
</dbReference>
<keyword evidence="2" id="KW-1185">Reference proteome</keyword>
<dbReference type="EMBL" id="JAZBJZ010000045">
    <property type="protein sequence ID" value="MEE3717567.1"/>
    <property type="molecule type" value="Genomic_DNA"/>
</dbReference>
<protein>
    <submittedName>
        <fullName evidence="1">Uncharacterized protein</fullName>
    </submittedName>
</protein>
<reference evidence="1" key="1">
    <citation type="submission" date="2024-01" db="EMBL/GenBank/DDBJ databases">
        <title>Bank of Algae and Cyanobacteria of the Azores (BACA) strain genomes.</title>
        <authorList>
            <person name="Luz R."/>
            <person name="Cordeiro R."/>
            <person name="Fonseca A."/>
            <person name="Goncalves V."/>
        </authorList>
    </citation>
    <scope>NUCLEOTIDE SEQUENCE</scope>
    <source>
        <strain evidence="1">BACA0141</strain>
    </source>
</reference>
<sequence length="69" mass="8045">MRLKESEQIEQVLDILSLCKRADGRALVHLGENADRKQFYVLEIAEGDPILKAKKHLQELKNELLRQDF</sequence>
<evidence type="ECO:0000313" key="1">
    <source>
        <dbReference type="EMBL" id="MEE3717567.1"/>
    </source>
</evidence>
<dbReference type="Proteomes" id="UP001333818">
    <property type="component" value="Unassembled WGS sequence"/>
</dbReference>